<dbReference type="Gene3D" id="3.30.559.10">
    <property type="entry name" value="Chloramphenicol acetyltransferase-like domain"/>
    <property type="match status" value="1"/>
</dbReference>
<gene>
    <name evidence="1" type="ORF">ACFOZ4_14495</name>
</gene>
<evidence type="ECO:0000313" key="1">
    <source>
        <dbReference type="EMBL" id="MFC4131815.1"/>
    </source>
</evidence>
<dbReference type="EMBL" id="JBHSAY010000008">
    <property type="protein sequence ID" value="MFC4131815.1"/>
    <property type="molecule type" value="Genomic_DNA"/>
</dbReference>
<keyword evidence="2" id="KW-1185">Reference proteome</keyword>
<dbReference type="SUPFAM" id="SSF52777">
    <property type="entry name" value="CoA-dependent acyltransferases"/>
    <property type="match status" value="2"/>
</dbReference>
<dbReference type="RefSeq" id="WP_382189927.1">
    <property type="nucleotide sequence ID" value="NZ_JBHSAY010000008.1"/>
</dbReference>
<name>A0ABV8LM42_9ACTN</name>
<reference evidence="2" key="1">
    <citation type="journal article" date="2019" name="Int. J. Syst. Evol. Microbiol.">
        <title>The Global Catalogue of Microorganisms (GCM) 10K type strain sequencing project: providing services to taxonomists for standard genome sequencing and annotation.</title>
        <authorList>
            <consortium name="The Broad Institute Genomics Platform"/>
            <consortium name="The Broad Institute Genome Sequencing Center for Infectious Disease"/>
            <person name="Wu L."/>
            <person name="Ma J."/>
        </authorList>
    </citation>
    <scope>NUCLEOTIDE SEQUENCE [LARGE SCALE GENOMIC DNA]</scope>
    <source>
        <strain evidence="2">CGMCC 4.7289</strain>
    </source>
</reference>
<dbReference type="Proteomes" id="UP001595816">
    <property type="component" value="Unassembled WGS sequence"/>
</dbReference>
<evidence type="ECO:0008006" key="3">
    <source>
        <dbReference type="Google" id="ProtNLM"/>
    </source>
</evidence>
<organism evidence="1 2">
    <name type="scientific">Hamadaea flava</name>
    <dbReference type="NCBI Taxonomy" id="1742688"/>
    <lineage>
        <taxon>Bacteria</taxon>
        <taxon>Bacillati</taxon>
        <taxon>Actinomycetota</taxon>
        <taxon>Actinomycetes</taxon>
        <taxon>Micromonosporales</taxon>
        <taxon>Micromonosporaceae</taxon>
        <taxon>Hamadaea</taxon>
    </lineage>
</organism>
<sequence>MPVDETASFEDNLTVVLPVRPVPVAVAEAAVRDVLHRHEGLRTLIDRAPTPYAHVQRAFAVDGLTDVVVATDEDPEGSVYSTAANLSFVIGEDFPARFVLFRRGGTVSEIGLVVDHSATDAWGFQVLQHDVTLAVAGRADGLEDPFAGEPAAAQPIDTAAAQDTADGVADNRRGLEIWRQQARRLRAALGDWTWDDGAAARFGRRDESGAKHHIGFLATDDLAPALTALTERHRIGPPAILLTAYAYAIAAVENLPAVGVYAVSANRLSLPVKSSVRFSAMPAPVVVPVRAAGPTEADVHDVATQIFHNHRAANVDSAVAARDVEEILGDRYGTAAAFPMFSYVTDPVLGTTANQRSFSRERLAYQEPEQQGVVTFAEPRLRGPRHMLSVQRTGGSALLMLRWNEHTGWNGFAEAMLWHVHDIVRWAADGFGGEPPAFGRAR</sequence>
<comment type="caution">
    <text evidence="1">The sequence shown here is derived from an EMBL/GenBank/DDBJ whole genome shotgun (WGS) entry which is preliminary data.</text>
</comment>
<dbReference type="InterPro" id="IPR023213">
    <property type="entry name" value="CAT-like_dom_sf"/>
</dbReference>
<proteinExistence type="predicted"/>
<dbReference type="Gene3D" id="3.30.559.30">
    <property type="entry name" value="Nonribosomal peptide synthetase, condensation domain"/>
    <property type="match status" value="1"/>
</dbReference>
<protein>
    <recommendedName>
        <fullName evidence="3">Condensation domain-containing protein</fullName>
    </recommendedName>
</protein>
<accession>A0ABV8LM42</accession>
<evidence type="ECO:0000313" key="2">
    <source>
        <dbReference type="Proteomes" id="UP001595816"/>
    </source>
</evidence>